<accession>A0AAD4U2Z9</accession>
<dbReference type="CDD" id="cd06257">
    <property type="entry name" value="DnaJ"/>
    <property type="match status" value="1"/>
</dbReference>
<dbReference type="PANTHER" id="PTHR45255">
    <property type="entry name" value="DNAJ HOMOLOG SUBFAMILY C MEMBER 24"/>
    <property type="match status" value="1"/>
</dbReference>
<dbReference type="Pfam" id="PF00226">
    <property type="entry name" value="DnaJ"/>
    <property type="match status" value="1"/>
</dbReference>
<feature type="domain" description="J" evidence="15">
    <location>
        <begin position="72"/>
        <end position="143"/>
    </location>
</feature>
<dbReference type="FunFam" id="3.10.660.10:FF:000002">
    <property type="entry name" value="DnaJ (Hsp40) homolog, subfamily C, member 24"/>
    <property type="match status" value="1"/>
</dbReference>
<dbReference type="Pfam" id="PF05207">
    <property type="entry name" value="Zn_ribbon_CSL"/>
    <property type="match status" value="1"/>
</dbReference>
<dbReference type="Gene3D" id="1.10.287.110">
    <property type="entry name" value="DnaJ domain"/>
    <property type="match status" value="1"/>
</dbReference>
<dbReference type="Gene3D" id="3.10.660.10">
    <property type="entry name" value="DPH Zinc finger"/>
    <property type="match status" value="1"/>
</dbReference>
<evidence type="ECO:0000256" key="4">
    <source>
        <dbReference type="ARBA" id="ARBA00022448"/>
    </source>
</evidence>
<evidence type="ECO:0000256" key="3">
    <source>
        <dbReference type="ARBA" id="ARBA00006169"/>
    </source>
</evidence>
<dbReference type="GO" id="GO:0001671">
    <property type="term" value="F:ATPase activator activity"/>
    <property type="evidence" value="ECO:0007669"/>
    <property type="project" value="TreeGrafter"/>
</dbReference>
<dbReference type="InterPro" id="IPR001623">
    <property type="entry name" value="DnaJ_domain"/>
</dbReference>
<proteinExistence type="inferred from homology"/>
<dbReference type="FunFam" id="1.10.287.110:FF:000056">
    <property type="entry name" value="DnaJ (Hsp40) homolog, subfamily C, member 24"/>
    <property type="match status" value="1"/>
</dbReference>
<keyword evidence="10" id="KW-0206">Cytoskeleton</keyword>
<evidence type="ECO:0000256" key="6">
    <source>
        <dbReference type="ARBA" id="ARBA00022723"/>
    </source>
</evidence>
<dbReference type="Proteomes" id="UP001214576">
    <property type="component" value="Unassembled WGS sequence"/>
</dbReference>
<keyword evidence="6" id="KW-0479">Metal-binding</keyword>
<evidence type="ECO:0000256" key="14">
    <source>
        <dbReference type="ARBA" id="ARBA00081299"/>
    </source>
</evidence>
<keyword evidence="8" id="KW-0249">Electron transport</keyword>
<evidence type="ECO:0000256" key="10">
    <source>
        <dbReference type="ARBA" id="ARBA00023212"/>
    </source>
</evidence>
<evidence type="ECO:0000259" key="16">
    <source>
        <dbReference type="PROSITE" id="PS51074"/>
    </source>
</evidence>
<keyword evidence="5" id="KW-0963">Cytoplasm</keyword>
<evidence type="ECO:0000259" key="15">
    <source>
        <dbReference type="PROSITE" id="PS50076"/>
    </source>
</evidence>
<comment type="pathway">
    <text evidence="2">Protein modification; peptidyl-diphthamide biosynthesis.</text>
</comment>
<gene>
    <name evidence="17" type="ORF">MG293_012215</name>
</gene>
<evidence type="ECO:0000256" key="9">
    <source>
        <dbReference type="ARBA" id="ARBA00023004"/>
    </source>
</evidence>
<dbReference type="GO" id="GO:0005856">
    <property type="term" value="C:cytoskeleton"/>
    <property type="evidence" value="ECO:0007669"/>
    <property type="project" value="UniProtKB-SubCell"/>
</dbReference>
<dbReference type="AlphaFoldDB" id="A0AAD4U2Z9"/>
<dbReference type="SUPFAM" id="SSF144217">
    <property type="entry name" value="CSL zinc finger"/>
    <property type="match status" value="1"/>
</dbReference>
<sequence>MGYHSDRVRRAERRFRSVPPPLWLGWKLVRVRSVTSGGSRNRFRGLADGRPGVGSSGFTVGMMAFEQIPKKDWYSILGADPSASVSDLKQKYQKLILTYHPDKQSADAPAGSVEECIQKFIEIDQAWKILGDEEAKKEYDLQRREDDLRNMGPVDARIYLEEMSWNEDDHSFSLSCRCGGKYSVSKDEAEEVTLISCDTCSLIIELLHYH</sequence>
<evidence type="ECO:0000313" key="18">
    <source>
        <dbReference type="Proteomes" id="UP001214576"/>
    </source>
</evidence>
<dbReference type="InterPro" id="IPR036869">
    <property type="entry name" value="J_dom_sf"/>
</dbReference>
<evidence type="ECO:0000256" key="1">
    <source>
        <dbReference type="ARBA" id="ARBA00004245"/>
    </source>
</evidence>
<dbReference type="EMBL" id="JAKZEL010000014">
    <property type="protein sequence ID" value="KAI4537352.1"/>
    <property type="molecule type" value="Genomic_DNA"/>
</dbReference>
<evidence type="ECO:0000256" key="5">
    <source>
        <dbReference type="ARBA" id="ARBA00022490"/>
    </source>
</evidence>
<feature type="domain" description="DPH-type MB" evidence="16">
    <location>
        <begin position="154"/>
        <end position="209"/>
    </location>
</feature>
<dbReference type="SMART" id="SM00271">
    <property type="entry name" value="DnaJ"/>
    <property type="match status" value="1"/>
</dbReference>
<dbReference type="InterPro" id="IPR036671">
    <property type="entry name" value="DPH_MB_sf"/>
</dbReference>
<reference evidence="17" key="1">
    <citation type="submission" date="2022-03" db="EMBL/GenBank/DDBJ databases">
        <title>Genomic analyses of argali, domestic sheep and their hybrids provide insights into chromosomal evolution, heterosis and genetic basis of agronomic traits.</title>
        <authorList>
            <person name="Li M."/>
        </authorList>
    </citation>
    <scope>NUCLEOTIDE SEQUENCE</scope>
    <source>
        <strain evidence="17">CAU-MHL-2022a</strain>
        <tissue evidence="17">Skin</tissue>
    </source>
</reference>
<dbReference type="InterPro" id="IPR007872">
    <property type="entry name" value="DPH_MB_dom"/>
</dbReference>
<evidence type="ECO:0000256" key="11">
    <source>
        <dbReference type="ARBA" id="ARBA00065035"/>
    </source>
</evidence>
<keyword evidence="9" id="KW-0408">Iron</keyword>
<dbReference type="PANTHER" id="PTHR45255:SF1">
    <property type="entry name" value="DNAJ HOMOLOG SUBFAMILY C MEMBER 24"/>
    <property type="match status" value="1"/>
</dbReference>
<evidence type="ECO:0000313" key="17">
    <source>
        <dbReference type="EMBL" id="KAI4537352.1"/>
    </source>
</evidence>
<keyword evidence="4" id="KW-0813">Transport</keyword>
<dbReference type="PROSITE" id="PS50076">
    <property type="entry name" value="DNAJ_2"/>
    <property type="match status" value="1"/>
</dbReference>
<comment type="subunit">
    <text evidence="11">Monomer and homooligomer. Iron binding promotes oligomerization.</text>
</comment>
<dbReference type="GO" id="GO:0008198">
    <property type="term" value="F:ferrous iron binding"/>
    <property type="evidence" value="ECO:0007669"/>
    <property type="project" value="TreeGrafter"/>
</dbReference>
<evidence type="ECO:0000256" key="7">
    <source>
        <dbReference type="ARBA" id="ARBA00022833"/>
    </source>
</evidence>
<comment type="similarity">
    <text evidence="3">Belongs to the DPH4 family.</text>
</comment>
<dbReference type="SUPFAM" id="SSF46565">
    <property type="entry name" value="Chaperone J-domain"/>
    <property type="match status" value="1"/>
</dbReference>
<evidence type="ECO:0000256" key="2">
    <source>
        <dbReference type="ARBA" id="ARBA00005156"/>
    </source>
</evidence>
<protein>
    <recommendedName>
        <fullName evidence="12">DnaJ homolog subfamily C member 24</fullName>
    </recommendedName>
    <alternativeName>
        <fullName evidence="13">CSL-type zinc finger-containing protein 3</fullName>
    </alternativeName>
    <alternativeName>
        <fullName evidence="14">Diphthamide biosynthesis protein 4</fullName>
    </alternativeName>
</protein>
<evidence type="ECO:0000256" key="8">
    <source>
        <dbReference type="ARBA" id="ARBA00022982"/>
    </source>
</evidence>
<dbReference type="PROSITE" id="PS51074">
    <property type="entry name" value="DPH_MB"/>
    <property type="match status" value="1"/>
</dbReference>
<organism evidence="17 18">
    <name type="scientific">Ovis ammon polii</name>
    <dbReference type="NCBI Taxonomy" id="230172"/>
    <lineage>
        <taxon>Eukaryota</taxon>
        <taxon>Metazoa</taxon>
        <taxon>Chordata</taxon>
        <taxon>Craniata</taxon>
        <taxon>Vertebrata</taxon>
        <taxon>Euteleostomi</taxon>
        <taxon>Mammalia</taxon>
        <taxon>Eutheria</taxon>
        <taxon>Laurasiatheria</taxon>
        <taxon>Artiodactyla</taxon>
        <taxon>Ruminantia</taxon>
        <taxon>Pecora</taxon>
        <taxon>Bovidae</taxon>
        <taxon>Caprinae</taxon>
        <taxon>Ovis</taxon>
    </lineage>
</organism>
<evidence type="ECO:0000256" key="12">
    <source>
        <dbReference type="ARBA" id="ARBA00074366"/>
    </source>
</evidence>
<keyword evidence="7" id="KW-0862">Zinc</keyword>
<dbReference type="PRINTS" id="PR00625">
    <property type="entry name" value="JDOMAIN"/>
</dbReference>
<keyword evidence="18" id="KW-1185">Reference proteome</keyword>
<evidence type="ECO:0000256" key="13">
    <source>
        <dbReference type="ARBA" id="ARBA00076552"/>
    </source>
</evidence>
<comment type="caution">
    <text evidence="17">The sequence shown here is derived from an EMBL/GenBank/DDBJ whole genome shotgun (WGS) entry which is preliminary data.</text>
</comment>
<name>A0AAD4U2Z9_OVIAM</name>
<comment type="subcellular location">
    <subcellularLocation>
        <location evidence="1">Cytoplasm</location>
        <location evidence="1">Cytoskeleton</location>
    </subcellularLocation>
</comment>